<proteinExistence type="predicted"/>
<keyword evidence="1" id="KW-0812">Transmembrane</keyword>
<evidence type="ECO:0000256" key="1">
    <source>
        <dbReference type="SAM" id="Phobius"/>
    </source>
</evidence>
<protein>
    <submittedName>
        <fullName evidence="2">Uncharacterized protein</fullName>
    </submittedName>
</protein>
<accession>A0ABS8SAY4</accession>
<evidence type="ECO:0000313" key="2">
    <source>
        <dbReference type="EMBL" id="MCD7456003.1"/>
    </source>
</evidence>
<keyword evidence="1" id="KW-1133">Transmembrane helix</keyword>
<name>A0ABS8SAY4_DATST</name>
<gene>
    <name evidence="2" type="ORF">HAX54_030430</name>
</gene>
<comment type="caution">
    <text evidence="2">The sequence shown here is derived from an EMBL/GenBank/DDBJ whole genome shotgun (WGS) entry which is preliminary data.</text>
</comment>
<dbReference type="EMBL" id="JACEIK010000381">
    <property type="protein sequence ID" value="MCD7456003.1"/>
    <property type="molecule type" value="Genomic_DNA"/>
</dbReference>
<evidence type="ECO:0000313" key="3">
    <source>
        <dbReference type="Proteomes" id="UP000823775"/>
    </source>
</evidence>
<keyword evidence="1" id="KW-0472">Membrane</keyword>
<dbReference type="Proteomes" id="UP000823775">
    <property type="component" value="Unassembled WGS sequence"/>
</dbReference>
<keyword evidence="3" id="KW-1185">Reference proteome</keyword>
<organism evidence="2 3">
    <name type="scientific">Datura stramonium</name>
    <name type="common">Jimsonweed</name>
    <name type="synonym">Common thornapple</name>
    <dbReference type="NCBI Taxonomy" id="4076"/>
    <lineage>
        <taxon>Eukaryota</taxon>
        <taxon>Viridiplantae</taxon>
        <taxon>Streptophyta</taxon>
        <taxon>Embryophyta</taxon>
        <taxon>Tracheophyta</taxon>
        <taxon>Spermatophyta</taxon>
        <taxon>Magnoliopsida</taxon>
        <taxon>eudicotyledons</taxon>
        <taxon>Gunneridae</taxon>
        <taxon>Pentapetalae</taxon>
        <taxon>asterids</taxon>
        <taxon>lamiids</taxon>
        <taxon>Solanales</taxon>
        <taxon>Solanaceae</taxon>
        <taxon>Solanoideae</taxon>
        <taxon>Datureae</taxon>
        <taxon>Datura</taxon>
    </lineage>
</organism>
<sequence length="145" mass="16559">MLAALPAINEASLVILIFKHWDTLFEFFRSRTSNSAEHRFKLRFRTTTGLHCVFPALMIDQLVLVESITALKRDKKDRRVKHPRPAQGQSVCAYVQAKVDKTLCQEFLKKLVSGVILYLDGTLLIQVMATWGIAYCHFHWPGVSV</sequence>
<reference evidence="2 3" key="1">
    <citation type="journal article" date="2021" name="BMC Genomics">
        <title>Datura genome reveals duplications of psychoactive alkaloid biosynthetic genes and high mutation rate following tissue culture.</title>
        <authorList>
            <person name="Rajewski A."/>
            <person name="Carter-House D."/>
            <person name="Stajich J."/>
            <person name="Litt A."/>
        </authorList>
    </citation>
    <scope>NUCLEOTIDE SEQUENCE [LARGE SCALE GENOMIC DNA]</scope>
    <source>
        <strain evidence="2">AR-01</strain>
    </source>
</reference>
<feature type="transmembrane region" description="Helical" evidence="1">
    <location>
        <begin position="115"/>
        <end position="140"/>
    </location>
</feature>